<name>F2HI06_9CRYP</name>
<accession>F2HI06</accession>
<dbReference type="Proteomes" id="UP000243423">
    <property type="component" value="Nucleomorph 2"/>
</dbReference>
<dbReference type="GeneID" id="10447195"/>
<geneLocation type="nucleomorph" evidence="1"/>
<dbReference type="RefSeq" id="XP_003239850.1">
    <property type="nucleotide sequence ID" value="XM_003239802.1"/>
</dbReference>
<evidence type="ECO:0000313" key="1">
    <source>
        <dbReference type="EMBL" id="AEA38952.1"/>
    </source>
</evidence>
<reference evidence="1 2" key="1">
    <citation type="journal article" date="2011" name="Genome Biol. Evol.">
        <title>Complete nucleomorph genome sequence of the nonphotosynthetic alga Cryptomonas paramecium reveals a core nucleomorph gene set.</title>
        <authorList>
            <person name="Tanifuji G."/>
            <person name="Onodera N.T."/>
            <person name="Wheeler T.J."/>
            <person name="Dlutek M."/>
            <person name="Donaher N."/>
            <person name="Archibald J.M."/>
        </authorList>
    </citation>
    <scope>NUCLEOTIDE SEQUENCE [LARGE SCALE GENOMIC DNA]</scope>
    <source>
        <strain evidence="1 2">CCAP977/2A</strain>
    </source>
</reference>
<keyword evidence="1" id="KW-0542">Nucleomorph</keyword>
<dbReference type="EMBL" id="CP002173">
    <property type="protein sequence ID" value="AEA38952.1"/>
    <property type="molecule type" value="Genomic_DNA"/>
</dbReference>
<proteinExistence type="predicted"/>
<protein>
    <submittedName>
        <fullName evidence="1">Uncharacterized protein</fullName>
    </submittedName>
</protein>
<gene>
    <name evidence="1" type="ORF">CPARA_2gp294</name>
</gene>
<evidence type="ECO:0000313" key="2">
    <source>
        <dbReference type="Proteomes" id="UP000243423"/>
    </source>
</evidence>
<dbReference type="AlphaFoldDB" id="F2HI06"/>
<organism evidence="1 2">
    <name type="scientific">Cryptomonas paramaecium</name>
    <dbReference type="NCBI Taxonomy" id="2898"/>
    <lineage>
        <taxon>Eukaryota</taxon>
        <taxon>Cryptophyceae</taxon>
        <taxon>Cryptomonadales</taxon>
        <taxon>Cryptomonadaceae</taxon>
        <taxon>Cryptomonas</taxon>
    </lineage>
</organism>
<sequence length="334" mass="40314">MFSSIGIFFFEILKNKFGSKIIVYQLMKETFEKKLYFFVLFNQNLFELIYFKHSSRILDFFFQIFTDNKQKIFQIINLSLFGNLSKQITLYKLYNKIYTFRIFFSGFSRKNKKKLKFLFTNRLNTLNETFSKYSPSFFFSFFSEFIRFDKINYYVLFGIFLNKILFDSYKKTKLFVNLVDSSNINILRKILKRMNLSLANILRRENGYLLILKFFCLSLSGNRSVKLLKIFFKFQSGKSTGFFYVFLIFLNSNSKLFYSKKYFSSQLKNKIISISLNTKYKNCLYNTLDKSSNQFSIYNLEICLIIENFFQKINFSKKLKKDIFYFIFKKKISI</sequence>